<proteinExistence type="predicted"/>
<protein>
    <submittedName>
        <fullName evidence="2">Uncharacterized protein</fullName>
    </submittedName>
</protein>
<feature type="region of interest" description="Disordered" evidence="1">
    <location>
        <begin position="22"/>
        <end position="51"/>
    </location>
</feature>
<evidence type="ECO:0000313" key="2">
    <source>
        <dbReference type="EMBL" id="KZV49380.1"/>
    </source>
</evidence>
<feature type="compositionally biased region" description="Basic and acidic residues" evidence="1">
    <location>
        <begin position="35"/>
        <end position="50"/>
    </location>
</feature>
<dbReference type="EMBL" id="KQ993062">
    <property type="protein sequence ID" value="KZV49380.1"/>
    <property type="molecule type" value="Genomic_DNA"/>
</dbReference>
<dbReference type="AlphaFoldDB" id="A0A2Z7CQM8"/>
<reference evidence="2 3" key="1">
    <citation type="journal article" date="2015" name="Proc. Natl. Acad. Sci. U.S.A.">
        <title>The resurrection genome of Boea hygrometrica: A blueprint for survival of dehydration.</title>
        <authorList>
            <person name="Xiao L."/>
            <person name="Yang G."/>
            <person name="Zhang L."/>
            <person name="Yang X."/>
            <person name="Zhao S."/>
            <person name="Ji Z."/>
            <person name="Zhou Q."/>
            <person name="Hu M."/>
            <person name="Wang Y."/>
            <person name="Chen M."/>
            <person name="Xu Y."/>
            <person name="Jin H."/>
            <person name="Xiao X."/>
            <person name="Hu G."/>
            <person name="Bao F."/>
            <person name="Hu Y."/>
            <person name="Wan P."/>
            <person name="Li L."/>
            <person name="Deng X."/>
            <person name="Kuang T."/>
            <person name="Xiang C."/>
            <person name="Zhu J.K."/>
            <person name="Oliver M.J."/>
            <person name="He Y."/>
        </authorList>
    </citation>
    <scope>NUCLEOTIDE SEQUENCE [LARGE SCALE GENOMIC DNA]</scope>
    <source>
        <strain evidence="3">cv. XS01</strain>
    </source>
</reference>
<evidence type="ECO:0000313" key="3">
    <source>
        <dbReference type="Proteomes" id="UP000250235"/>
    </source>
</evidence>
<dbReference type="Proteomes" id="UP000250235">
    <property type="component" value="Unassembled WGS sequence"/>
</dbReference>
<evidence type="ECO:0000256" key="1">
    <source>
        <dbReference type="SAM" id="MobiDB-lite"/>
    </source>
</evidence>
<organism evidence="2 3">
    <name type="scientific">Dorcoceras hygrometricum</name>
    <dbReference type="NCBI Taxonomy" id="472368"/>
    <lineage>
        <taxon>Eukaryota</taxon>
        <taxon>Viridiplantae</taxon>
        <taxon>Streptophyta</taxon>
        <taxon>Embryophyta</taxon>
        <taxon>Tracheophyta</taxon>
        <taxon>Spermatophyta</taxon>
        <taxon>Magnoliopsida</taxon>
        <taxon>eudicotyledons</taxon>
        <taxon>Gunneridae</taxon>
        <taxon>Pentapetalae</taxon>
        <taxon>asterids</taxon>
        <taxon>lamiids</taxon>
        <taxon>Lamiales</taxon>
        <taxon>Gesneriaceae</taxon>
        <taxon>Didymocarpoideae</taxon>
        <taxon>Trichosporeae</taxon>
        <taxon>Loxocarpinae</taxon>
        <taxon>Dorcoceras</taxon>
    </lineage>
</organism>
<name>A0A2Z7CQM8_9LAMI</name>
<keyword evidence="3" id="KW-1185">Reference proteome</keyword>
<accession>A0A2Z7CQM8</accession>
<gene>
    <name evidence="2" type="ORF">F511_10920</name>
</gene>
<sequence>MASFVVNALKVNFESVLSMEDAGMKNQDAPQTGEGSKKSGDKATVEPKKEKVVKKKKIVVLSSAAPAKMRSETSSNDYKRPLVVLGTVKTGGSDKEETEETKPKLVKPKPAVEEKVVSKELPLVVRTESEQSALQSTAYGSGMEDFDVVSELNSVKRVITSLESTVNMMRDDQTYMKYDSQIFRRAFYKKMDEVVTSVNTSQTALETNLIRQFTESQ</sequence>